<gene>
    <name evidence="10" type="ORF">SAMN05660923_00780</name>
</gene>
<keyword evidence="11" id="KW-1185">Reference proteome</keyword>
<keyword evidence="6 7" id="KW-0472">Membrane</keyword>
<feature type="transmembrane region" description="Helical" evidence="7">
    <location>
        <begin position="20"/>
        <end position="41"/>
    </location>
</feature>
<dbReference type="SUPFAM" id="SSF90123">
    <property type="entry name" value="ABC transporter transmembrane region"/>
    <property type="match status" value="1"/>
</dbReference>
<dbReference type="InterPro" id="IPR003593">
    <property type="entry name" value="AAA+_ATPase"/>
</dbReference>
<dbReference type="InterPro" id="IPR036640">
    <property type="entry name" value="ABC1_TM_sf"/>
</dbReference>
<feature type="transmembrane region" description="Helical" evidence="7">
    <location>
        <begin position="152"/>
        <end position="172"/>
    </location>
</feature>
<comment type="subcellular location">
    <subcellularLocation>
        <location evidence="1">Cell membrane</location>
        <topology evidence="1">Multi-pass membrane protein</topology>
    </subcellularLocation>
</comment>
<name>A0A1H2TQI0_9FIRM</name>
<dbReference type="FunFam" id="3.40.50.300:FF:000218">
    <property type="entry name" value="Multidrug ABC transporter ATP-binding protein"/>
    <property type="match status" value="1"/>
</dbReference>
<dbReference type="InterPro" id="IPR003439">
    <property type="entry name" value="ABC_transporter-like_ATP-bd"/>
</dbReference>
<dbReference type="InterPro" id="IPR017871">
    <property type="entry name" value="ABC_transporter-like_CS"/>
</dbReference>
<keyword evidence="4 10" id="KW-0067">ATP-binding</keyword>
<evidence type="ECO:0000256" key="5">
    <source>
        <dbReference type="ARBA" id="ARBA00022989"/>
    </source>
</evidence>
<evidence type="ECO:0000256" key="2">
    <source>
        <dbReference type="ARBA" id="ARBA00022692"/>
    </source>
</evidence>
<proteinExistence type="predicted"/>
<dbReference type="Proteomes" id="UP000198828">
    <property type="component" value="Unassembled WGS sequence"/>
</dbReference>
<dbReference type="GO" id="GO:0016887">
    <property type="term" value="F:ATP hydrolysis activity"/>
    <property type="evidence" value="ECO:0007669"/>
    <property type="project" value="InterPro"/>
</dbReference>
<evidence type="ECO:0000256" key="3">
    <source>
        <dbReference type="ARBA" id="ARBA00022741"/>
    </source>
</evidence>
<feature type="transmembrane region" description="Helical" evidence="7">
    <location>
        <begin position="53"/>
        <end position="74"/>
    </location>
</feature>
<dbReference type="PANTHER" id="PTHR43394">
    <property type="entry name" value="ATP-DEPENDENT PERMEASE MDL1, MITOCHONDRIAL"/>
    <property type="match status" value="1"/>
</dbReference>
<dbReference type="Gene3D" id="3.40.50.300">
    <property type="entry name" value="P-loop containing nucleotide triphosphate hydrolases"/>
    <property type="match status" value="1"/>
</dbReference>
<dbReference type="EMBL" id="FNNG01000002">
    <property type="protein sequence ID" value="SDW46173.1"/>
    <property type="molecule type" value="Genomic_DNA"/>
</dbReference>
<dbReference type="RefSeq" id="WP_093751054.1">
    <property type="nucleotide sequence ID" value="NZ_BSYN01000002.1"/>
</dbReference>
<dbReference type="PROSITE" id="PS50893">
    <property type="entry name" value="ABC_TRANSPORTER_2"/>
    <property type="match status" value="1"/>
</dbReference>
<evidence type="ECO:0000313" key="10">
    <source>
        <dbReference type="EMBL" id="SDW46173.1"/>
    </source>
</evidence>
<evidence type="ECO:0000256" key="6">
    <source>
        <dbReference type="ARBA" id="ARBA00023136"/>
    </source>
</evidence>
<feature type="domain" description="ABC transporter" evidence="8">
    <location>
        <begin position="333"/>
        <end position="568"/>
    </location>
</feature>
<dbReference type="InterPro" id="IPR039421">
    <property type="entry name" value="Type_1_exporter"/>
</dbReference>
<dbReference type="OrthoDB" id="9762778at2"/>
<organism evidence="10 11">
    <name type="scientific">Tepidimicrobium xylanilyticum</name>
    <dbReference type="NCBI Taxonomy" id="1123352"/>
    <lineage>
        <taxon>Bacteria</taxon>
        <taxon>Bacillati</taxon>
        <taxon>Bacillota</taxon>
        <taxon>Tissierellia</taxon>
        <taxon>Tissierellales</taxon>
        <taxon>Tepidimicrobiaceae</taxon>
        <taxon>Tepidimicrobium</taxon>
    </lineage>
</organism>
<keyword evidence="3" id="KW-0547">Nucleotide-binding</keyword>
<dbReference type="Gene3D" id="1.20.1560.10">
    <property type="entry name" value="ABC transporter type 1, transmembrane domain"/>
    <property type="match status" value="1"/>
</dbReference>
<evidence type="ECO:0000313" key="11">
    <source>
        <dbReference type="Proteomes" id="UP000198828"/>
    </source>
</evidence>
<dbReference type="SMART" id="SM00382">
    <property type="entry name" value="AAA"/>
    <property type="match status" value="1"/>
</dbReference>
<dbReference type="CDD" id="cd03251">
    <property type="entry name" value="ABCC_MsbA"/>
    <property type="match status" value="1"/>
</dbReference>
<keyword evidence="5 7" id="KW-1133">Transmembrane helix</keyword>
<sequence>MLRRFISYYKPHKKLFFIDMFFAFLISAFDLIFPMVSRTIVNEIIPAGRMDLLLKWTIIMVILFGFRYISYYIVSYWGHVLGVYIEHDMRRDLFTHLQTLPFSYYDNTKTGHIMSRIVNDLRDITELSHHGPEDLFISSVMLMGSFILLVRIEWRLTLIIFAFIPLIVLFAMRKRLKMEDSFREVRRKIANVNAQLENSISGIRVAKSFTNEDYEIEKFQDGNSQYKEARKESYKAMAEFVAGMGLMTNVLNLIVISAGGYFVYRGYLTIGDLLAYTLYINFFMQPIRRLADFMQQYQDGMTGFERFIEVMNIEPDIKDKEDAIELTHVKGDIEFKNVSFSYTNGENRILSNLNLKIEAGKTVAIVGPSGAGKTTLCHLIPRFYDINEGEILVDGKNIQDITLKSLRKNIGIVQQDVFLFTGTIMDNISYGDPSKSEAEIIEAAKKARIHDFIMTLPNGYDTYIGEKGVKLSGGQKQRISIARLFLKDPPILILDEATSSLDNETEMLIQESLEELAKGRTTLIIAHRLSTIKNADEIVVLTNEGIEERGTHEELLRRGYIYAKLYRSQFRGLVS</sequence>
<dbReference type="Pfam" id="PF00005">
    <property type="entry name" value="ABC_tran"/>
    <property type="match status" value="1"/>
</dbReference>
<feature type="transmembrane region" description="Helical" evidence="7">
    <location>
        <begin position="240"/>
        <end position="261"/>
    </location>
</feature>
<dbReference type="PROSITE" id="PS00211">
    <property type="entry name" value="ABC_TRANSPORTER_1"/>
    <property type="match status" value="1"/>
</dbReference>
<evidence type="ECO:0000256" key="1">
    <source>
        <dbReference type="ARBA" id="ARBA00004651"/>
    </source>
</evidence>
<dbReference type="InterPro" id="IPR011527">
    <property type="entry name" value="ABC1_TM_dom"/>
</dbReference>
<dbReference type="Pfam" id="PF00664">
    <property type="entry name" value="ABC_membrane"/>
    <property type="match status" value="1"/>
</dbReference>
<evidence type="ECO:0000259" key="9">
    <source>
        <dbReference type="PROSITE" id="PS50929"/>
    </source>
</evidence>
<dbReference type="GO" id="GO:0015421">
    <property type="term" value="F:ABC-type oligopeptide transporter activity"/>
    <property type="evidence" value="ECO:0007669"/>
    <property type="project" value="TreeGrafter"/>
</dbReference>
<dbReference type="PANTHER" id="PTHR43394:SF1">
    <property type="entry name" value="ATP-BINDING CASSETTE SUB-FAMILY B MEMBER 10, MITOCHONDRIAL"/>
    <property type="match status" value="1"/>
</dbReference>
<keyword evidence="2 7" id="KW-0812">Transmembrane</keyword>
<evidence type="ECO:0000259" key="8">
    <source>
        <dbReference type="PROSITE" id="PS50893"/>
    </source>
</evidence>
<reference evidence="10 11" key="1">
    <citation type="submission" date="2016-10" db="EMBL/GenBank/DDBJ databases">
        <authorList>
            <person name="de Groot N.N."/>
        </authorList>
    </citation>
    <scope>NUCLEOTIDE SEQUENCE [LARGE SCALE GENOMIC DNA]</scope>
    <source>
        <strain evidence="10 11">DSM 23310</strain>
    </source>
</reference>
<dbReference type="PROSITE" id="PS50929">
    <property type="entry name" value="ABC_TM1F"/>
    <property type="match status" value="1"/>
</dbReference>
<dbReference type="GO" id="GO:0005524">
    <property type="term" value="F:ATP binding"/>
    <property type="evidence" value="ECO:0007669"/>
    <property type="project" value="UniProtKB-KW"/>
</dbReference>
<dbReference type="SUPFAM" id="SSF52540">
    <property type="entry name" value="P-loop containing nucleoside triphosphate hydrolases"/>
    <property type="match status" value="1"/>
</dbReference>
<accession>A0A1H2TQI0</accession>
<dbReference type="InterPro" id="IPR027417">
    <property type="entry name" value="P-loop_NTPase"/>
</dbReference>
<evidence type="ECO:0000256" key="7">
    <source>
        <dbReference type="SAM" id="Phobius"/>
    </source>
</evidence>
<protein>
    <submittedName>
        <fullName evidence="10">ATP-binding cassette, subfamily B</fullName>
    </submittedName>
</protein>
<dbReference type="CDD" id="cd18549">
    <property type="entry name" value="ABC_6TM_YwjA_like"/>
    <property type="match status" value="1"/>
</dbReference>
<dbReference type="GO" id="GO:0005886">
    <property type="term" value="C:plasma membrane"/>
    <property type="evidence" value="ECO:0007669"/>
    <property type="project" value="UniProtKB-SubCell"/>
</dbReference>
<dbReference type="AlphaFoldDB" id="A0A1H2TQI0"/>
<evidence type="ECO:0000256" key="4">
    <source>
        <dbReference type="ARBA" id="ARBA00022840"/>
    </source>
</evidence>
<feature type="domain" description="ABC transmembrane type-1" evidence="9">
    <location>
        <begin position="17"/>
        <end position="299"/>
    </location>
</feature>